<dbReference type="Proteomes" id="UP001596060">
    <property type="component" value="Unassembled WGS sequence"/>
</dbReference>
<keyword evidence="4" id="KW-1185">Reference proteome</keyword>
<name>A0ABW0PBU9_9HYPH</name>
<keyword evidence="1" id="KW-0732">Signal</keyword>
<feature type="chain" id="PRO_5045849944" evidence="1">
    <location>
        <begin position="25"/>
        <end position="230"/>
    </location>
</feature>
<evidence type="ECO:0000313" key="4">
    <source>
        <dbReference type="Proteomes" id="UP001596060"/>
    </source>
</evidence>
<comment type="caution">
    <text evidence="3">The sequence shown here is derived from an EMBL/GenBank/DDBJ whole genome shotgun (WGS) entry which is preliminary data.</text>
</comment>
<feature type="signal peptide" evidence="1">
    <location>
        <begin position="1"/>
        <end position="24"/>
    </location>
</feature>
<proteinExistence type="predicted"/>
<keyword evidence="3" id="KW-0378">Hydrolase</keyword>
<dbReference type="PANTHER" id="PTHR22946:SF0">
    <property type="entry name" value="DIENELACTONE HYDROLASE DOMAIN-CONTAINING PROTEIN"/>
    <property type="match status" value="1"/>
</dbReference>
<organism evidence="3 4">
    <name type="scientific">Bosea massiliensis</name>
    <dbReference type="NCBI Taxonomy" id="151419"/>
    <lineage>
        <taxon>Bacteria</taxon>
        <taxon>Pseudomonadati</taxon>
        <taxon>Pseudomonadota</taxon>
        <taxon>Alphaproteobacteria</taxon>
        <taxon>Hyphomicrobiales</taxon>
        <taxon>Boseaceae</taxon>
        <taxon>Bosea</taxon>
    </lineage>
</organism>
<evidence type="ECO:0000259" key="2">
    <source>
        <dbReference type="Pfam" id="PF01738"/>
    </source>
</evidence>
<gene>
    <name evidence="3" type="ORF">ACFPN9_23860</name>
</gene>
<protein>
    <submittedName>
        <fullName evidence="3">Alpha/beta hydrolase family protein</fullName>
        <ecNumber evidence="3">3.4.-.-</ecNumber>
    </submittedName>
</protein>
<dbReference type="RefSeq" id="WP_377817716.1">
    <property type="nucleotide sequence ID" value="NZ_JBHSLU010000082.1"/>
</dbReference>
<dbReference type="InterPro" id="IPR050261">
    <property type="entry name" value="FrsA_esterase"/>
</dbReference>
<feature type="domain" description="Dienelactone hydrolase" evidence="2">
    <location>
        <begin position="40"/>
        <end position="213"/>
    </location>
</feature>
<dbReference type="GO" id="GO:0016787">
    <property type="term" value="F:hydrolase activity"/>
    <property type="evidence" value="ECO:0007669"/>
    <property type="project" value="UniProtKB-KW"/>
</dbReference>
<dbReference type="Pfam" id="PF01738">
    <property type="entry name" value="DLH"/>
    <property type="match status" value="1"/>
</dbReference>
<reference evidence="4" key="1">
    <citation type="journal article" date="2019" name="Int. J. Syst. Evol. Microbiol.">
        <title>The Global Catalogue of Microorganisms (GCM) 10K type strain sequencing project: providing services to taxonomists for standard genome sequencing and annotation.</title>
        <authorList>
            <consortium name="The Broad Institute Genomics Platform"/>
            <consortium name="The Broad Institute Genome Sequencing Center for Infectious Disease"/>
            <person name="Wu L."/>
            <person name="Ma J."/>
        </authorList>
    </citation>
    <scope>NUCLEOTIDE SEQUENCE [LARGE SCALE GENOMIC DNA]</scope>
    <source>
        <strain evidence="4">CCUG 43117</strain>
    </source>
</reference>
<evidence type="ECO:0000256" key="1">
    <source>
        <dbReference type="SAM" id="SignalP"/>
    </source>
</evidence>
<dbReference type="EMBL" id="JBHSLU010000082">
    <property type="protein sequence ID" value="MFC5508284.1"/>
    <property type="molecule type" value="Genomic_DNA"/>
</dbReference>
<accession>A0ABW0PBU9</accession>
<evidence type="ECO:0000313" key="3">
    <source>
        <dbReference type="EMBL" id="MFC5508284.1"/>
    </source>
</evidence>
<dbReference type="SUPFAM" id="SSF53474">
    <property type="entry name" value="alpha/beta-Hydrolases"/>
    <property type="match status" value="1"/>
</dbReference>
<sequence>MDRRTALLGLTGALVAGAPSSALAQAPVTIDRVEGAGRGRRPAILLLHGADGITRRAQYQFAANALAGQGYTVLFPHYFEVTGEQRASYGEIGRKYPVWRSGLVSVIESVRRDPTIDPSRLAIVGISLGGALALSLAARDRRIGAVVSYFGFLPEDLDEGRPRAPTLILHGSADRIVPVRNAERIEALLRGRGVPVETQIYPGEGHGFSQTAQLDAATRSVAFLRRYLGA</sequence>
<dbReference type="PANTHER" id="PTHR22946">
    <property type="entry name" value="DIENELACTONE HYDROLASE DOMAIN-CONTAINING PROTEIN-RELATED"/>
    <property type="match status" value="1"/>
</dbReference>
<dbReference type="Gene3D" id="3.40.50.1820">
    <property type="entry name" value="alpha/beta hydrolase"/>
    <property type="match status" value="1"/>
</dbReference>
<dbReference type="InterPro" id="IPR002925">
    <property type="entry name" value="Dienelactn_hydro"/>
</dbReference>
<dbReference type="EC" id="3.4.-.-" evidence="3"/>
<dbReference type="InterPro" id="IPR029058">
    <property type="entry name" value="AB_hydrolase_fold"/>
</dbReference>